<dbReference type="Gene3D" id="3.40.50.720">
    <property type="entry name" value="NAD(P)-binding Rossmann-like Domain"/>
    <property type="match status" value="1"/>
</dbReference>
<proteinExistence type="predicted"/>
<dbReference type="Pfam" id="PF03807">
    <property type="entry name" value="F420_oxidored"/>
    <property type="match status" value="1"/>
</dbReference>
<dbReference type="InterPro" id="IPR051267">
    <property type="entry name" value="STEAP_metalloreductase"/>
</dbReference>
<evidence type="ECO:0000256" key="1">
    <source>
        <dbReference type="ARBA" id="ARBA00023002"/>
    </source>
</evidence>
<feature type="domain" description="Pyrroline-5-carboxylate reductase catalytic N-terminal" evidence="2">
    <location>
        <begin position="7"/>
        <end position="100"/>
    </location>
</feature>
<keyword evidence="4" id="KW-1185">Reference proteome</keyword>
<dbReference type="PANTHER" id="PTHR14239:SF10">
    <property type="entry name" value="REDUCTASE"/>
    <property type="match status" value="1"/>
</dbReference>
<keyword evidence="1" id="KW-0560">Oxidoreductase</keyword>
<sequence>MSTHTLTIAILGAGNIGGTLGKKWHAAGHQVAFGVNNPESPKVQAVRSDLGDTVVISSIADVLAKNPDVVVLAIPGKAVDEVLATYAAQLDKRIIIDATNRVGETTMHSLEVFEKHAPQAQVFRAFNTLGWENFADPYFDGIQADLFYCGPEGEARSTVEGLIGDVGLRGVYLGGPDKVGLVDAAAGLWFALVFGQGKSRHLAFKVLER</sequence>
<accession>A0ABQ3UFY3</accession>
<dbReference type="SUPFAM" id="SSF51735">
    <property type="entry name" value="NAD(P)-binding Rossmann-fold domains"/>
    <property type="match status" value="1"/>
</dbReference>
<reference evidence="3 4" key="1">
    <citation type="journal article" date="2021" name="Int. J. Syst. Evol. Microbiol.">
        <title>Reticulibacter mediterranei gen. nov., sp. nov., within the new family Reticulibacteraceae fam. nov., and Ktedonospora formicarum gen. nov., sp. nov., Ktedonobacter robiniae sp. nov., Dictyobacter formicarum sp. nov. and Dictyobacter arantiisoli sp. nov., belonging to the class Ktedonobacteria.</title>
        <authorList>
            <person name="Yabe S."/>
            <person name="Zheng Y."/>
            <person name="Wang C.M."/>
            <person name="Sakai Y."/>
            <person name="Abe K."/>
            <person name="Yokota A."/>
            <person name="Donadio S."/>
            <person name="Cavaletti L."/>
            <person name="Monciardini P."/>
        </authorList>
    </citation>
    <scope>NUCLEOTIDE SEQUENCE [LARGE SCALE GENOMIC DNA]</scope>
    <source>
        <strain evidence="3 4">SOSP1-30</strain>
    </source>
</reference>
<evidence type="ECO:0000259" key="2">
    <source>
        <dbReference type="Pfam" id="PF03807"/>
    </source>
</evidence>
<protein>
    <recommendedName>
        <fullName evidence="2">Pyrroline-5-carboxylate reductase catalytic N-terminal domain-containing protein</fullName>
    </recommendedName>
</protein>
<dbReference type="EMBL" id="BNJG01000001">
    <property type="protein sequence ID" value="GHO51617.1"/>
    <property type="molecule type" value="Genomic_DNA"/>
</dbReference>
<gene>
    <name evidence="3" type="primary">mmyQ</name>
    <name evidence="3" type="ORF">KSB_00920</name>
</gene>
<dbReference type="InterPro" id="IPR028939">
    <property type="entry name" value="P5C_Rdtase_cat_N"/>
</dbReference>
<organism evidence="3 4">
    <name type="scientific">Ktedonobacter robiniae</name>
    <dbReference type="NCBI Taxonomy" id="2778365"/>
    <lineage>
        <taxon>Bacteria</taxon>
        <taxon>Bacillati</taxon>
        <taxon>Chloroflexota</taxon>
        <taxon>Ktedonobacteria</taxon>
        <taxon>Ktedonobacterales</taxon>
        <taxon>Ktedonobacteraceae</taxon>
        <taxon>Ktedonobacter</taxon>
    </lineage>
</organism>
<dbReference type="PANTHER" id="PTHR14239">
    <property type="entry name" value="DUDULIN-RELATED"/>
    <property type="match status" value="1"/>
</dbReference>
<name>A0ABQ3UFY3_9CHLR</name>
<dbReference type="InterPro" id="IPR036291">
    <property type="entry name" value="NAD(P)-bd_dom_sf"/>
</dbReference>
<dbReference type="RefSeq" id="WP_201368612.1">
    <property type="nucleotide sequence ID" value="NZ_BNJG01000001.1"/>
</dbReference>
<evidence type="ECO:0000313" key="4">
    <source>
        <dbReference type="Proteomes" id="UP000654345"/>
    </source>
</evidence>
<evidence type="ECO:0000313" key="3">
    <source>
        <dbReference type="EMBL" id="GHO51617.1"/>
    </source>
</evidence>
<comment type="caution">
    <text evidence="3">The sequence shown here is derived from an EMBL/GenBank/DDBJ whole genome shotgun (WGS) entry which is preliminary data.</text>
</comment>
<dbReference type="Proteomes" id="UP000654345">
    <property type="component" value="Unassembled WGS sequence"/>
</dbReference>